<protein>
    <submittedName>
        <fullName evidence="2">SDR family oxidoreductase</fullName>
    </submittedName>
</protein>
<evidence type="ECO:0000313" key="2">
    <source>
        <dbReference type="EMBL" id="QNN76679.1"/>
    </source>
</evidence>
<proteinExistence type="inferred from homology"/>
<dbReference type="InterPro" id="IPR050259">
    <property type="entry name" value="SDR"/>
</dbReference>
<dbReference type="PANTHER" id="PTHR42879:SF6">
    <property type="entry name" value="NADPH-DEPENDENT REDUCTASE BACG"/>
    <property type="match status" value="1"/>
</dbReference>
<dbReference type="PRINTS" id="PR00081">
    <property type="entry name" value="GDHRDH"/>
</dbReference>
<dbReference type="GeneID" id="81471714"/>
<evidence type="ECO:0000256" key="1">
    <source>
        <dbReference type="ARBA" id="ARBA00006484"/>
    </source>
</evidence>
<evidence type="ECO:0000313" key="3">
    <source>
        <dbReference type="Proteomes" id="UP000515838"/>
    </source>
</evidence>
<dbReference type="AlphaFoldDB" id="A0A7G9T9A4"/>
<dbReference type="InterPro" id="IPR036291">
    <property type="entry name" value="NAD(P)-bd_dom_sf"/>
</dbReference>
<dbReference type="EMBL" id="CP060731">
    <property type="protein sequence ID" value="QNN76679.1"/>
    <property type="molecule type" value="Genomic_DNA"/>
</dbReference>
<reference evidence="2 3" key="1">
    <citation type="submission" date="2020-08" db="EMBL/GenBank/DDBJ databases">
        <title>Streptomycin Non-resistant strain, P. mexicana.</title>
        <authorList>
            <person name="Ganesh-Kumar S."/>
            <person name="Zhe T."/>
            <person name="Yu Z."/>
            <person name="Min Y."/>
        </authorList>
    </citation>
    <scope>NUCLEOTIDE SEQUENCE [LARGE SCALE GENOMIC DNA]</scope>
    <source>
        <strain evidence="2 3">GTZY2</strain>
    </source>
</reference>
<comment type="similarity">
    <text evidence="1">Belongs to the short-chain dehydrogenases/reductases (SDR) family.</text>
</comment>
<accession>A0A7G9T9A4</accession>
<sequence length="262" mass="26844">MDLNLTGRHALVCGASEGIGRAAAHELALLGASVTLLARRADVLAEVMAALPRTPGEQHHDGIAVDVADAAPVQAKVSALAAARPIHILVNNTGGPPGGRAIDAVADDYLAAFHRHLLANQLLAQLTVPGMRAAGWGRIINVVSTSVKEPIANLGVSNTIRGAVASWAKTLSKELGAYGITVNNVLPGYTRTGRLEQILRDRVQATGKDEAAVSAAMLASVPAGRFAEAHEVAAAIAFLATPAAGYVNGVSLAVDGGRMQSI</sequence>
<dbReference type="InterPro" id="IPR002347">
    <property type="entry name" value="SDR_fam"/>
</dbReference>
<dbReference type="Gene3D" id="3.40.50.720">
    <property type="entry name" value="NAD(P)-binding Rossmann-like Domain"/>
    <property type="match status" value="1"/>
</dbReference>
<dbReference type="Proteomes" id="UP000515838">
    <property type="component" value="Chromosome"/>
</dbReference>
<dbReference type="SUPFAM" id="SSF51735">
    <property type="entry name" value="NAD(P)-binding Rossmann-fold domains"/>
    <property type="match status" value="1"/>
</dbReference>
<dbReference type="Pfam" id="PF13561">
    <property type="entry name" value="adh_short_C2"/>
    <property type="match status" value="1"/>
</dbReference>
<dbReference type="PANTHER" id="PTHR42879">
    <property type="entry name" value="3-OXOACYL-(ACYL-CARRIER-PROTEIN) REDUCTASE"/>
    <property type="match status" value="1"/>
</dbReference>
<name>A0A7G9T9A4_PSEMX</name>
<gene>
    <name evidence="2" type="ORF">IAE60_12070</name>
</gene>
<dbReference type="RefSeq" id="WP_187572436.1">
    <property type="nucleotide sequence ID" value="NZ_CP060731.1"/>
</dbReference>
<organism evidence="2 3">
    <name type="scientific">Pseudoxanthomonas mexicana</name>
    <dbReference type="NCBI Taxonomy" id="128785"/>
    <lineage>
        <taxon>Bacteria</taxon>
        <taxon>Pseudomonadati</taxon>
        <taxon>Pseudomonadota</taxon>
        <taxon>Gammaproteobacteria</taxon>
        <taxon>Lysobacterales</taxon>
        <taxon>Lysobacteraceae</taxon>
        <taxon>Pseudoxanthomonas</taxon>
    </lineage>
</organism>